<dbReference type="EMBL" id="JACHCF010000015">
    <property type="protein sequence ID" value="MBB5623834.1"/>
    <property type="molecule type" value="Genomic_DNA"/>
</dbReference>
<gene>
    <name evidence="2" type="ORF">HDE69_004922</name>
</gene>
<evidence type="ECO:0000313" key="3">
    <source>
        <dbReference type="Proteomes" id="UP000537718"/>
    </source>
</evidence>
<dbReference type="AlphaFoldDB" id="A0A7W8YXV8"/>
<keyword evidence="1" id="KW-0732">Signal</keyword>
<evidence type="ECO:0000313" key="2">
    <source>
        <dbReference type="EMBL" id="MBB5623834.1"/>
    </source>
</evidence>
<evidence type="ECO:0000256" key="1">
    <source>
        <dbReference type="SAM" id="SignalP"/>
    </source>
</evidence>
<accession>A0A7W8YXV8</accession>
<comment type="caution">
    <text evidence="2">The sequence shown here is derived from an EMBL/GenBank/DDBJ whole genome shotgun (WGS) entry which is preliminary data.</text>
</comment>
<proteinExistence type="predicted"/>
<feature type="chain" id="PRO_5031322083" evidence="1">
    <location>
        <begin position="19"/>
        <end position="236"/>
    </location>
</feature>
<sequence length="236" mass="27688">MKLIFTTLFLYLSTLAVAQTVHYPDKPSTHGMMLMGTETIYASHLPMFHSPHDYQIISVLELSKEDQAKYILDKKNHPDELIYTIEPETFVLPEMINHTKTFKANIYRGHFERGGKKFLENITVKISQLIYYKQFDKKCKKPKNLGYLLFGNAQEQFLVHRISARPDFDENIAVQIHDKKNLKALADNLYITIEFPEKDLRKPFSWTIHTGTRKQTHEAFRFSNPKILYLEYGDLN</sequence>
<protein>
    <submittedName>
        <fullName evidence="2">Uncharacterized protein</fullName>
    </submittedName>
</protein>
<name>A0A7W8YXV8_9SPHI</name>
<dbReference type="Proteomes" id="UP000537718">
    <property type="component" value="Unassembled WGS sequence"/>
</dbReference>
<feature type="signal peptide" evidence="1">
    <location>
        <begin position="1"/>
        <end position="18"/>
    </location>
</feature>
<organism evidence="2 3">
    <name type="scientific">Pedobacter cryoconitis</name>
    <dbReference type="NCBI Taxonomy" id="188932"/>
    <lineage>
        <taxon>Bacteria</taxon>
        <taxon>Pseudomonadati</taxon>
        <taxon>Bacteroidota</taxon>
        <taxon>Sphingobacteriia</taxon>
        <taxon>Sphingobacteriales</taxon>
        <taxon>Sphingobacteriaceae</taxon>
        <taxon>Pedobacter</taxon>
    </lineage>
</organism>
<reference evidence="2 3" key="1">
    <citation type="submission" date="2020-08" db="EMBL/GenBank/DDBJ databases">
        <title>Genomic Encyclopedia of Type Strains, Phase IV (KMG-V): Genome sequencing to study the core and pangenomes of soil and plant-associated prokaryotes.</title>
        <authorList>
            <person name="Whitman W."/>
        </authorList>
    </citation>
    <scope>NUCLEOTIDE SEQUENCE [LARGE SCALE GENOMIC DNA]</scope>
    <source>
        <strain evidence="2 3">MP7CTX6</strain>
    </source>
</reference>
<dbReference type="RefSeq" id="WP_183869906.1">
    <property type="nucleotide sequence ID" value="NZ_JACHCF010000015.1"/>
</dbReference>